<dbReference type="EMBL" id="GEDG01003560">
    <property type="protein sequence ID" value="JAP34846.1"/>
    <property type="molecule type" value="Transcribed_RNA"/>
</dbReference>
<dbReference type="GO" id="GO:0033926">
    <property type="term" value="F:endo-alpha-N-acetylgalactosaminidase activity"/>
    <property type="evidence" value="ECO:0007669"/>
    <property type="project" value="UniProtKB-UniRule"/>
</dbReference>
<dbReference type="InterPro" id="IPR008928">
    <property type="entry name" value="6-hairpin_glycosidase_sf"/>
</dbReference>
<dbReference type="InterPro" id="IPR024746">
    <property type="entry name" value="Glyco_hydro_100"/>
</dbReference>
<dbReference type="Pfam" id="PF12899">
    <property type="entry name" value="Glyco_hydro_100"/>
    <property type="match status" value="1"/>
</dbReference>
<sequence length="456" mass="52425">MQPLNYDQVFIRDFVPSALAFLLNGEGGIVKNFLLHTLQLQSWEKTVDCYSPGKGLMPASFKVRTVPLDGSNGEFEDVLDPDFGESAIGRVAPVDSGLWWIILLRAYGRITRDYTLQERVDVQTGICLILHLCLSDGFDMFPTLLVTDGSCMIDRRMGIHGHPLEIQALFYSALRSSREMLTINDSTKSLVSAINNRLSALSFHMREYYWLDRKKINEIYRYKTEEYSTDAINKFNIYPDQIPSWLMDWIPEIGGYLVGNLQPAHMDFRFFTHGNIWTIISSLGSHEQNESILNLIEDKWDDLMGKMPLKICYPALEHEEWHIITGSDPKNTPWSYHNGGSWPTLLWQFTLACIKMGRPELAQKAVDLAEKRLSADHWPEYYDTRHGRFIGKQARLCQTWTIAGYLTSKMLLQNPDMASKLFWNEDYELLENCVCALRPNGRRNCLRSATRSQVGL</sequence>
<evidence type="ECO:0000256" key="6">
    <source>
        <dbReference type="RuleBase" id="RU367047"/>
    </source>
</evidence>
<dbReference type="AlphaFoldDB" id="A0A0V0IQJ5"/>
<dbReference type="FunFam" id="1.50.10.10:FF:000001">
    <property type="entry name" value="probable alkaline/neutral invertase B"/>
    <property type="match status" value="1"/>
</dbReference>
<evidence type="ECO:0000256" key="2">
    <source>
        <dbReference type="ARBA" id="ARBA00007671"/>
    </source>
</evidence>
<dbReference type="SUPFAM" id="SSF48208">
    <property type="entry name" value="Six-hairpin glycosidases"/>
    <property type="match status" value="1"/>
</dbReference>
<dbReference type="GO" id="GO:0005987">
    <property type="term" value="P:sucrose catabolic process"/>
    <property type="evidence" value="ECO:0007669"/>
    <property type="project" value="TreeGrafter"/>
</dbReference>
<organism evidence="7">
    <name type="scientific">Solanum chacoense</name>
    <name type="common">Chaco potato</name>
    <dbReference type="NCBI Taxonomy" id="4108"/>
    <lineage>
        <taxon>Eukaryota</taxon>
        <taxon>Viridiplantae</taxon>
        <taxon>Streptophyta</taxon>
        <taxon>Embryophyta</taxon>
        <taxon>Tracheophyta</taxon>
        <taxon>Spermatophyta</taxon>
        <taxon>Magnoliopsida</taxon>
        <taxon>eudicotyledons</taxon>
        <taxon>Gunneridae</taxon>
        <taxon>Pentapetalae</taxon>
        <taxon>asterids</taxon>
        <taxon>lamiids</taxon>
        <taxon>Solanales</taxon>
        <taxon>Solanaceae</taxon>
        <taxon>Solanoideae</taxon>
        <taxon>Solaneae</taxon>
        <taxon>Solanum</taxon>
    </lineage>
</organism>
<keyword evidence="4 6" id="KW-0119">Carbohydrate metabolism</keyword>
<comment type="similarity">
    <text evidence="2 6">Belongs to the glycosyl hydrolase 100 family.</text>
</comment>
<comment type="catalytic activity">
    <reaction evidence="1 6">
        <text>Hydrolysis of terminal non-reducing beta-D-fructofuranoside residues in beta-D-fructofuranosides.</text>
        <dbReference type="EC" id="3.2.1.26"/>
    </reaction>
</comment>
<dbReference type="Gene3D" id="1.50.10.10">
    <property type="match status" value="1"/>
</dbReference>
<keyword evidence="5 6" id="KW-0326">Glycosidase</keyword>
<dbReference type="PANTHER" id="PTHR31916:SF49">
    <property type="entry name" value="ALKALINE_NEUTRAL INVERTASE C, MITOCHONDRIAL"/>
    <property type="match status" value="1"/>
</dbReference>
<name>A0A0V0IQJ5_SOLCH</name>
<dbReference type="InterPro" id="IPR012341">
    <property type="entry name" value="6hp_glycosidase-like_sf"/>
</dbReference>
<accession>A0A0V0IQJ5</accession>
<dbReference type="GO" id="GO:0005739">
    <property type="term" value="C:mitochondrion"/>
    <property type="evidence" value="ECO:0007669"/>
    <property type="project" value="TreeGrafter"/>
</dbReference>
<evidence type="ECO:0000256" key="1">
    <source>
        <dbReference type="ARBA" id="ARBA00000094"/>
    </source>
</evidence>
<evidence type="ECO:0000256" key="3">
    <source>
        <dbReference type="ARBA" id="ARBA00022801"/>
    </source>
</evidence>
<evidence type="ECO:0000256" key="4">
    <source>
        <dbReference type="ARBA" id="ARBA00023277"/>
    </source>
</evidence>
<proteinExistence type="inferred from homology"/>
<evidence type="ECO:0000313" key="7">
    <source>
        <dbReference type="EMBL" id="JAP34846.1"/>
    </source>
</evidence>
<dbReference type="PANTHER" id="PTHR31916">
    <property type="match status" value="1"/>
</dbReference>
<dbReference type="GO" id="GO:0004575">
    <property type="term" value="F:sucrose alpha-glucosidase activity"/>
    <property type="evidence" value="ECO:0007669"/>
    <property type="project" value="TreeGrafter"/>
</dbReference>
<dbReference type="EC" id="3.2.1.26" evidence="6"/>
<comment type="function">
    <text evidence="6">Invertase that cleaves sucrose into glucose and fructose.</text>
</comment>
<protein>
    <recommendedName>
        <fullName evidence="6">Alkaline/neutral invertase</fullName>
        <ecNumber evidence="6">3.2.1.26</ecNumber>
    </recommendedName>
</protein>
<reference evidence="7" key="1">
    <citation type="submission" date="2015-12" db="EMBL/GenBank/DDBJ databases">
        <title>Gene expression during late stages of embryo sac development: a critical building block for successful pollen-pistil interactions.</title>
        <authorList>
            <person name="Liu Y."/>
            <person name="Joly V."/>
            <person name="Sabar M."/>
            <person name="Matton D.P."/>
        </authorList>
    </citation>
    <scope>NUCLEOTIDE SEQUENCE</scope>
</reference>
<evidence type="ECO:0000256" key="5">
    <source>
        <dbReference type="ARBA" id="ARBA00023295"/>
    </source>
</evidence>
<keyword evidence="3 6" id="KW-0378">Hydrolase</keyword>